<protein>
    <recommendedName>
        <fullName evidence="4">Membrane fusion protein, Cu(I)/Ag(I) efflux system</fullName>
    </recommendedName>
</protein>
<sequence length="130" mass="14450">MKINTIKIILFTLIAVLASSCGSSDKKEKNTHSLSEGDGHHHTKALENKETTKKINKYENELGQALDKNRKFITGCPSHKEMIGSEGDTCPKCGYMTMLPITWSLEGIDTVRVTSLPDYNPPSDKLKKIN</sequence>
<accession>A0A1I4YSG8</accession>
<dbReference type="PROSITE" id="PS51257">
    <property type="entry name" value="PROKAR_LIPOPROTEIN"/>
    <property type="match status" value="1"/>
</dbReference>
<feature type="region of interest" description="Disordered" evidence="1">
    <location>
        <begin position="27"/>
        <end position="58"/>
    </location>
</feature>
<name>A0A1I4YSG8_CHROL</name>
<dbReference type="Proteomes" id="UP000198769">
    <property type="component" value="Unassembled WGS sequence"/>
</dbReference>
<evidence type="ECO:0000313" key="3">
    <source>
        <dbReference type="Proteomes" id="UP000198769"/>
    </source>
</evidence>
<keyword evidence="3" id="KW-1185">Reference proteome</keyword>
<gene>
    <name evidence="2" type="ORF">SAMN05421594_2654</name>
</gene>
<proteinExistence type="predicted"/>
<dbReference type="RefSeq" id="WP_090024852.1">
    <property type="nucleotide sequence ID" value="NZ_FOVD01000003.1"/>
</dbReference>
<evidence type="ECO:0000256" key="1">
    <source>
        <dbReference type="SAM" id="MobiDB-lite"/>
    </source>
</evidence>
<dbReference type="AlphaFoldDB" id="A0A1I4YSG8"/>
<reference evidence="3" key="1">
    <citation type="submission" date="2016-10" db="EMBL/GenBank/DDBJ databases">
        <authorList>
            <person name="Varghese N."/>
            <person name="Submissions S."/>
        </authorList>
    </citation>
    <scope>NUCLEOTIDE SEQUENCE [LARGE SCALE GENOMIC DNA]</scope>
    <source>
        <strain evidence="3">DSM 25575</strain>
    </source>
</reference>
<dbReference type="EMBL" id="FOVD01000003">
    <property type="protein sequence ID" value="SFN40988.1"/>
    <property type="molecule type" value="Genomic_DNA"/>
</dbReference>
<organism evidence="2 3">
    <name type="scientific">Chryseobacterium oleae</name>
    <dbReference type="NCBI Taxonomy" id="491207"/>
    <lineage>
        <taxon>Bacteria</taxon>
        <taxon>Pseudomonadati</taxon>
        <taxon>Bacteroidota</taxon>
        <taxon>Flavobacteriia</taxon>
        <taxon>Flavobacteriales</taxon>
        <taxon>Weeksellaceae</taxon>
        <taxon>Chryseobacterium group</taxon>
        <taxon>Chryseobacterium</taxon>
    </lineage>
</organism>
<dbReference type="OrthoDB" id="799314at2"/>
<evidence type="ECO:0008006" key="4">
    <source>
        <dbReference type="Google" id="ProtNLM"/>
    </source>
</evidence>
<evidence type="ECO:0000313" key="2">
    <source>
        <dbReference type="EMBL" id="SFN40988.1"/>
    </source>
</evidence>